<comment type="caution">
    <text evidence="2">The sequence shown here is derived from an EMBL/GenBank/DDBJ whole genome shotgun (WGS) entry which is preliminary data.</text>
</comment>
<dbReference type="Proteomes" id="UP000245638">
    <property type="component" value="Unassembled WGS sequence"/>
</dbReference>
<feature type="transmembrane region" description="Helical" evidence="1">
    <location>
        <begin position="52"/>
        <end position="74"/>
    </location>
</feature>
<dbReference type="EMBL" id="QEFD01000163">
    <property type="protein sequence ID" value="PVU75046.1"/>
    <property type="molecule type" value="Genomic_DNA"/>
</dbReference>
<organism evidence="2 3">
    <name type="scientific">Acidianus hospitalis</name>
    <dbReference type="NCBI Taxonomy" id="563177"/>
    <lineage>
        <taxon>Archaea</taxon>
        <taxon>Thermoproteota</taxon>
        <taxon>Thermoprotei</taxon>
        <taxon>Sulfolobales</taxon>
        <taxon>Sulfolobaceae</taxon>
        <taxon>Acidianus</taxon>
    </lineage>
</organism>
<feature type="transmembrane region" description="Helical" evidence="1">
    <location>
        <begin position="81"/>
        <end position="101"/>
    </location>
</feature>
<evidence type="ECO:0000256" key="1">
    <source>
        <dbReference type="SAM" id="Phobius"/>
    </source>
</evidence>
<evidence type="ECO:0000313" key="2">
    <source>
        <dbReference type="EMBL" id="PVU75046.1"/>
    </source>
</evidence>
<dbReference type="AlphaFoldDB" id="A0A2T9X4M2"/>
<keyword evidence="1" id="KW-0812">Transmembrane</keyword>
<evidence type="ECO:0000313" key="3">
    <source>
        <dbReference type="Proteomes" id="UP000245638"/>
    </source>
</evidence>
<sequence length="270" mass="31490">MRTEVLVYTAIVSAFILSLLFYPVFEVNSSIYSQELELFGFNIRFYDYSSTVFLPLPIAGVIYALLSAIAPLIWRKTRYSLYLSTILILLSISMFISSYIYDERYLFYYDYSVLPTYNGAFLIYFPKVFSFNLPFFILIASAVISSLNSITRARWIPISKMSLLEKVLHDLRYNEIERGIVKLFTELNVPYSIEEGVISAPHLKILKENRKIKEAFFPRRFNTSVIFIQGNKAYKIDNGELKEISLLEAIKIILEKVEINENKIEKEEYL</sequence>
<proteinExistence type="predicted"/>
<keyword evidence="1" id="KW-0472">Membrane</keyword>
<reference evidence="2 3" key="1">
    <citation type="journal article" date="2015" name="Appl. Environ. Microbiol.">
        <title>Nanoarchaeota, Their Sulfolobales Host, and Nanoarchaeota Virus Distribution across Yellowstone National Park Hot Springs.</title>
        <authorList>
            <person name="Munson-McGee J.H."/>
            <person name="Field E.K."/>
            <person name="Bateson M."/>
            <person name="Rooney C."/>
            <person name="Stepanauskas R."/>
            <person name="Young M.J."/>
        </authorList>
    </citation>
    <scope>NUCLEOTIDE SEQUENCE [LARGE SCALE GENOMIC DNA]</scope>
    <source>
        <strain evidence="2">SCGC AC-742_N10</strain>
    </source>
</reference>
<name>A0A2T9X4M2_9CREN</name>
<keyword evidence="1" id="KW-1133">Transmembrane helix</keyword>
<accession>A0A2T9X4M2</accession>
<feature type="transmembrane region" description="Helical" evidence="1">
    <location>
        <begin position="121"/>
        <end position="144"/>
    </location>
</feature>
<feature type="transmembrane region" description="Helical" evidence="1">
    <location>
        <begin position="5"/>
        <end position="25"/>
    </location>
</feature>
<protein>
    <submittedName>
        <fullName evidence="2">Uncharacterized protein</fullName>
    </submittedName>
</protein>
<gene>
    <name evidence="2" type="ORF">DDW13_05540</name>
</gene>